<proteinExistence type="predicted"/>
<evidence type="ECO:0000313" key="2">
    <source>
        <dbReference type="EMBL" id="BAO20656.1"/>
    </source>
</evidence>
<sequence>MRQQAKKANRVELAYLSYWRSRGFFLGVDDDVPLNTITAPDTFIHRHPILDALLGLAIIAMVVGAVVLWVARGAGLI</sequence>
<protein>
    <submittedName>
        <fullName evidence="2">Uncharacterized protein</fullName>
    </submittedName>
</protein>
<dbReference type="RefSeq" id="YP_008873232.1">
    <property type="nucleotide sequence ID" value="NC_023006.1"/>
</dbReference>
<accession>V5YUS3</accession>
<dbReference type="KEGG" id="vg:17825099"/>
<dbReference type="Proteomes" id="UP000201835">
    <property type="component" value="Segment"/>
</dbReference>
<name>V5YUS3_9CAUD</name>
<keyword evidence="1" id="KW-1133">Transmembrane helix</keyword>
<keyword evidence="1" id="KW-0812">Transmembrane</keyword>
<organism evidence="2 3">
    <name type="scientific">Pseudomonas phage PPpW-3</name>
    <dbReference type="NCBI Taxonomy" id="1279082"/>
    <lineage>
        <taxon>Viruses</taxon>
        <taxon>Duplodnaviria</taxon>
        <taxon>Heunggongvirae</taxon>
        <taxon>Uroviricota</taxon>
        <taxon>Caudoviricetes</taxon>
        <taxon>Hiroshimavirus</taxon>
        <taxon>Hiroshimavirus PPpW3</taxon>
    </lineage>
</organism>
<keyword evidence="1" id="KW-0472">Membrane</keyword>
<dbReference type="EMBL" id="AB775548">
    <property type="protein sequence ID" value="BAO20656.1"/>
    <property type="molecule type" value="Genomic_DNA"/>
</dbReference>
<evidence type="ECO:0000256" key="1">
    <source>
        <dbReference type="SAM" id="Phobius"/>
    </source>
</evidence>
<evidence type="ECO:0000313" key="3">
    <source>
        <dbReference type="Proteomes" id="UP000201835"/>
    </source>
</evidence>
<feature type="transmembrane region" description="Helical" evidence="1">
    <location>
        <begin position="52"/>
        <end position="71"/>
    </location>
</feature>
<keyword evidence="3" id="KW-1185">Reference proteome</keyword>
<reference evidence="2 3" key="1">
    <citation type="journal article" date="2015" name="J Appl Environ Microbiol">
        <title>Complete Genome Sequence Analysis of Two Pseudomonas plecoglossicida Phages, Potential Therapeutic Agents.</title>
        <authorList>
            <person name="Kawato Y."/>
            <person name="Yasuike M."/>
            <person name="Nakamura Y."/>
            <person name="Shigenobu Y."/>
            <person name="Fujiwara A."/>
            <person name="Sano M."/>
            <person name="Nakai T."/>
        </authorList>
    </citation>
    <scope>NUCLEOTIDE SEQUENCE [LARGE SCALE GENOMIC DNA]</scope>
</reference>
<dbReference type="GeneID" id="17825099"/>